<sequence>MASKKLICVLLLVVLCLSNFGSCKEIHDEVVEQQISKENENSESSSWAGWAKDKISEGLGLKSNDNDDSSVKHASDSTMDAAKNAKDKITGTASGTGQYVADKAGNLKNAAEEAKNRAYQTAEEAKNKAYETAKTAKEKAAEKSYSKAGKQKKSLFRR</sequence>
<dbReference type="OrthoDB" id="1752233at2759"/>
<dbReference type="AlphaFoldDB" id="A0A9J5WEM0"/>
<proteinExistence type="predicted"/>
<reference evidence="3 4" key="1">
    <citation type="submission" date="2020-09" db="EMBL/GenBank/DDBJ databases">
        <title>De no assembly of potato wild relative species, Solanum commersonii.</title>
        <authorList>
            <person name="Cho K."/>
        </authorList>
    </citation>
    <scope>NUCLEOTIDE SEQUENCE [LARGE SCALE GENOMIC DNA]</scope>
    <source>
        <strain evidence="3">LZ3.2</strain>
        <tissue evidence="3">Leaf</tissue>
    </source>
</reference>
<keyword evidence="4" id="KW-1185">Reference proteome</keyword>
<feature type="signal peptide" evidence="2">
    <location>
        <begin position="1"/>
        <end position="23"/>
    </location>
</feature>
<feature type="region of interest" description="Disordered" evidence="1">
    <location>
        <begin position="136"/>
        <end position="158"/>
    </location>
</feature>
<keyword evidence="2" id="KW-0732">Signal</keyword>
<feature type="chain" id="PRO_5039898499" evidence="2">
    <location>
        <begin position="24"/>
        <end position="158"/>
    </location>
</feature>
<dbReference type="Proteomes" id="UP000824120">
    <property type="component" value="Chromosome 12"/>
</dbReference>
<evidence type="ECO:0000256" key="2">
    <source>
        <dbReference type="SAM" id="SignalP"/>
    </source>
</evidence>
<feature type="region of interest" description="Disordered" evidence="1">
    <location>
        <begin position="58"/>
        <end position="95"/>
    </location>
</feature>
<evidence type="ECO:0000256" key="1">
    <source>
        <dbReference type="SAM" id="MobiDB-lite"/>
    </source>
</evidence>
<protein>
    <submittedName>
        <fullName evidence="3">Uncharacterized protein</fullName>
    </submittedName>
</protein>
<comment type="caution">
    <text evidence="3">The sequence shown here is derived from an EMBL/GenBank/DDBJ whole genome shotgun (WGS) entry which is preliminary data.</text>
</comment>
<accession>A0A9J5WEM0</accession>
<dbReference type="EMBL" id="JACXVP010000012">
    <property type="protein sequence ID" value="KAG5573933.1"/>
    <property type="molecule type" value="Genomic_DNA"/>
</dbReference>
<organism evidence="3 4">
    <name type="scientific">Solanum commersonii</name>
    <name type="common">Commerson's wild potato</name>
    <name type="synonym">Commerson's nightshade</name>
    <dbReference type="NCBI Taxonomy" id="4109"/>
    <lineage>
        <taxon>Eukaryota</taxon>
        <taxon>Viridiplantae</taxon>
        <taxon>Streptophyta</taxon>
        <taxon>Embryophyta</taxon>
        <taxon>Tracheophyta</taxon>
        <taxon>Spermatophyta</taxon>
        <taxon>Magnoliopsida</taxon>
        <taxon>eudicotyledons</taxon>
        <taxon>Gunneridae</taxon>
        <taxon>Pentapetalae</taxon>
        <taxon>asterids</taxon>
        <taxon>lamiids</taxon>
        <taxon>Solanales</taxon>
        <taxon>Solanaceae</taxon>
        <taxon>Solanoideae</taxon>
        <taxon>Solaneae</taxon>
        <taxon>Solanum</taxon>
    </lineage>
</organism>
<feature type="compositionally biased region" description="Basic residues" evidence="1">
    <location>
        <begin position="149"/>
        <end position="158"/>
    </location>
</feature>
<feature type="compositionally biased region" description="Basic and acidic residues" evidence="1">
    <location>
        <begin position="136"/>
        <end position="145"/>
    </location>
</feature>
<gene>
    <name evidence="3" type="ORF">H5410_063699</name>
</gene>
<name>A0A9J5WEM0_SOLCO</name>
<evidence type="ECO:0000313" key="3">
    <source>
        <dbReference type="EMBL" id="KAG5573933.1"/>
    </source>
</evidence>
<evidence type="ECO:0000313" key="4">
    <source>
        <dbReference type="Proteomes" id="UP000824120"/>
    </source>
</evidence>